<feature type="transmembrane region" description="Helical" evidence="1">
    <location>
        <begin position="180"/>
        <end position="204"/>
    </location>
</feature>
<reference evidence="2 3" key="1">
    <citation type="submission" date="2020-05" db="EMBL/GenBank/DDBJ databases">
        <title>Identification and distribution of gene clusters putatively required for synthesis of sphingolipid metabolism inhibitors in phylogenetically diverse species of the filamentous fungus Fusarium.</title>
        <authorList>
            <person name="Kim H.-S."/>
            <person name="Busman M."/>
            <person name="Brown D.W."/>
            <person name="Divon H."/>
            <person name="Uhlig S."/>
            <person name="Proctor R.H."/>
        </authorList>
    </citation>
    <scope>NUCLEOTIDE SEQUENCE [LARGE SCALE GENOMIC DNA]</scope>
    <source>
        <strain evidence="2 3">NRRL 26131</strain>
    </source>
</reference>
<keyword evidence="3" id="KW-1185">Reference proteome</keyword>
<keyword evidence="1" id="KW-0472">Membrane</keyword>
<evidence type="ECO:0000256" key="1">
    <source>
        <dbReference type="SAM" id="Phobius"/>
    </source>
</evidence>
<dbReference type="Proteomes" id="UP000532311">
    <property type="component" value="Unassembled WGS sequence"/>
</dbReference>
<sequence>MRWMIYLFKKAVSSLTGQVVPLHDDIIDLYRSVDDLKARLQAIEILLETTASRRGGSTDLVAHSDSDAARKSPVALQYEQQFVASTTQRGQRMTRQNPARSPRLSTGAKAIRFKNALLEKPINLVNGSIAAPGLWLRALKSISALFLSQFPLLDVAVYNTIFGRQKARIFQAYKRPKTPVILAVTVGWVTGVITSGIICLIYNVHCSPRL</sequence>
<evidence type="ECO:0000313" key="3">
    <source>
        <dbReference type="Proteomes" id="UP000532311"/>
    </source>
</evidence>
<gene>
    <name evidence="2" type="ORF">FGLOB1_14707</name>
</gene>
<dbReference type="EMBL" id="JAAQPF010001348">
    <property type="protein sequence ID" value="KAF5688608.1"/>
    <property type="molecule type" value="Genomic_DNA"/>
</dbReference>
<name>A0A8H5XB35_9HYPO</name>
<keyword evidence="1" id="KW-0812">Transmembrane</keyword>
<evidence type="ECO:0000313" key="2">
    <source>
        <dbReference type="EMBL" id="KAF5688608.1"/>
    </source>
</evidence>
<keyword evidence="1" id="KW-1133">Transmembrane helix</keyword>
<accession>A0A8H5XB35</accession>
<comment type="caution">
    <text evidence="2">The sequence shown here is derived from an EMBL/GenBank/DDBJ whole genome shotgun (WGS) entry which is preliminary data.</text>
</comment>
<dbReference type="AlphaFoldDB" id="A0A8H5XB35"/>
<protein>
    <submittedName>
        <fullName evidence="2">Uncharacterized protein</fullName>
    </submittedName>
</protein>
<organism evidence="2 3">
    <name type="scientific">Fusarium globosum</name>
    <dbReference type="NCBI Taxonomy" id="78864"/>
    <lineage>
        <taxon>Eukaryota</taxon>
        <taxon>Fungi</taxon>
        <taxon>Dikarya</taxon>
        <taxon>Ascomycota</taxon>
        <taxon>Pezizomycotina</taxon>
        <taxon>Sordariomycetes</taxon>
        <taxon>Hypocreomycetidae</taxon>
        <taxon>Hypocreales</taxon>
        <taxon>Nectriaceae</taxon>
        <taxon>Fusarium</taxon>
        <taxon>Fusarium fujikuroi species complex</taxon>
    </lineage>
</organism>
<proteinExistence type="predicted"/>